<feature type="signal peptide" evidence="1">
    <location>
        <begin position="1"/>
        <end position="19"/>
    </location>
</feature>
<sequence length="221" mass="25499">MKKLLIMCFCLLYVATATAQQKKFNGPLADSLAKLVVVDQQAAYIPTAELKKLTPEQWDKFKDSVFSTHQKILSHIFNQYGYPGYDLVGKKGSNNFWLMVQHCDKWPEFQQKILAAMKIEMIKENADSKNFAYLTDRVNLNTGKKQVYGTQLTYNTKICQALPRPLTDSLNVNARRKEVGLPPIENYLNQMSTMHFEMNKDSYQKRGINKPALFKEEKNNM</sequence>
<comment type="caution">
    <text evidence="2">The sequence shown here is derived from an EMBL/GenBank/DDBJ whole genome shotgun (WGS) entry which is preliminary data.</text>
</comment>
<dbReference type="RefSeq" id="WP_191165970.1">
    <property type="nucleotide sequence ID" value="NZ_JACWMX010000012.1"/>
</dbReference>
<accession>A0A926S843</accession>
<proteinExistence type="predicted"/>
<gene>
    <name evidence="2" type="ORF">IDJ76_19925</name>
</gene>
<evidence type="ECO:0000256" key="1">
    <source>
        <dbReference type="SAM" id="SignalP"/>
    </source>
</evidence>
<protein>
    <submittedName>
        <fullName evidence="2">Uncharacterized protein</fullName>
    </submittedName>
</protein>
<keyword evidence="3" id="KW-1185">Reference proteome</keyword>
<evidence type="ECO:0000313" key="3">
    <source>
        <dbReference type="Proteomes" id="UP000619078"/>
    </source>
</evidence>
<keyword evidence="1" id="KW-0732">Signal</keyword>
<dbReference type="Proteomes" id="UP000619078">
    <property type="component" value="Unassembled WGS sequence"/>
</dbReference>
<dbReference type="InterPro" id="IPR046732">
    <property type="entry name" value="DUF6624"/>
</dbReference>
<dbReference type="EMBL" id="JACWMX010000012">
    <property type="protein sequence ID" value="MBD1395381.1"/>
    <property type="molecule type" value="Genomic_DNA"/>
</dbReference>
<name>A0A926S843_9SPHI</name>
<dbReference type="Pfam" id="PF20329">
    <property type="entry name" value="DUF6624"/>
    <property type="match status" value="1"/>
</dbReference>
<evidence type="ECO:0000313" key="2">
    <source>
        <dbReference type="EMBL" id="MBD1395381.1"/>
    </source>
</evidence>
<organism evidence="2 3">
    <name type="scientific">Mucilaginibacter glaciei</name>
    <dbReference type="NCBI Taxonomy" id="2772109"/>
    <lineage>
        <taxon>Bacteria</taxon>
        <taxon>Pseudomonadati</taxon>
        <taxon>Bacteroidota</taxon>
        <taxon>Sphingobacteriia</taxon>
        <taxon>Sphingobacteriales</taxon>
        <taxon>Sphingobacteriaceae</taxon>
        <taxon>Mucilaginibacter</taxon>
    </lineage>
</organism>
<feature type="chain" id="PRO_5037919509" evidence="1">
    <location>
        <begin position="20"/>
        <end position="221"/>
    </location>
</feature>
<dbReference type="AlphaFoldDB" id="A0A926S843"/>
<reference evidence="2" key="1">
    <citation type="submission" date="2020-09" db="EMBL/GenBank/DDBJ databases">
        <title>Novel species of Mucilaginibacter isolated from a glacier on the Tibetan Plateau.</title>
        <authorList>
            <person name="Liu Q."/>
            <person name="Xin Y.-H."/>
        </authorList>
    </citation>
    <scope>NUCLEOTIDE SEQUENCE</scope>
    <source>
        <strain evidence="2">ZB1P21</strain>
    </source>
</reference>